<feature type="non-terminal residue" evidence="18">
    <location>
        <position position="439"/>
    </location>
</feature>
<dbReference type="GO" id="GO:0022857">
    <property type="term" value="F:transmembrane transporter activity"/>
    <property type="evidence" value="ECO:0007669"/>
    <property type="project" value="InterPro"/>
</dbReference>
<dbReference type="InParanoid" id="B7FRU9"/>
<evidence type="ECO:0000256" key="1">
    <source>
        <dbReference type="ARBA" id="ARBA00004141"/>
    </source>
</evidence>
<evidence type="ECO:0000256" key="5">
    <source>
        <dbReference type="ARBA" id="ARBA00022692"/>
    </source>
</evidence>
<dbReference type="InterPro" id="IPR005829">
    <property type="entry name" value="Sugar_transporter_CS"/>
</dbReference>
<feature type="transmembrane region" description="Helical" evidence="16">
    <location>
        <begin position="88"/>
        <end position="109"/>
    </location>
</feature>
<dbReference type="NCBIfam" id="TIGR00879">
    <property type="entry name" value="SP"/>
    <property type="match status" value="1"/>
</dbReference>
<feature type="non-terminal residue" evidence="18">
    <location>
        <position position="1"/>
    </location>
</feature>
<dbReference type="GeneID" id="7197380"/>
<dbReference type="PRINTS" id="PR00171">
    <property type="entry name" value="SUGRTRNSPORT"/>
</dbReference>
<dbReference type="Pfam" id="PF00083">
    <property type="entry name" value="Sugar_tr"/>
    <property type="match status" value="1"/>
</dbReference>
<reference evidence="19" key="2">
    <citation type="submission" date="2008-08" db="EMBL/GenBank/DDBJ databases">
        <authorList>
            <consortium name="Diatom Consortium"/>
            <person name="Grigoriev I."/>
            <person name="Grimwood J."/>
            <person name="Kuo A."/>
            <person name="Otillar R.P."/>
            <person name="Salamov A."/>
            <person name="Detter J.C."/>
            <person name="Lindquist E."/>
            <person name="Shapiro H."/>
            <person name="Lucas S."/>
            <person name="Glavina del Rio T."/>
            <person name="Pitluck S."/>
            <person name="Rokhsar D."/>
            <person name="Bowler C."/>
        </authorList>
    </citation>
    <scope>GENOME REANNOTATION</scope>
    <source>
        <strain evidence="19">CCAP 1055/1</strain>
    </source>
</reference>
<evidence type="ECO:0000313" key="19">
    <source>
        <dbReference type="Proteomes" id="UP000000759"/>
    </source>
</evidence>
<proteinExistence type="inferred from homology"/>
<comment type="subunit">
    <text evidence="3">Homodimer.</text>
</comment>
<feature type="transmembrane region" description="Helical" evidence="16">
    <location>
        <begin position="276"/>
        <end position="297"/>
    </location>
</feature>
<comment type="catalytic activity">
    <reaction evidence="8">
        <text>D-galactose(in) = D-galactose(out)</text>
        <dbReference type="Rhea" id="RHEA:34915"/>
        <dbReference type="ChEBI" id="CHEBI:4139"/>
    </reaction>
    <physiologicalReaction direction="right-to-left" evidence="8">
        <dbReference type="Rhea" id="RHEA:34917"/>
    </physiologicalReaction>
</comment>
<feature type="transmembrane region" description="Helical" evidence="16">
    <location>
        <begin position="121"/>
        <end position="146"/>
    </location>
</feature>
<comment type="catalytic activity">
    <reaction evidence="12">
        <text>D-glucosamine(out) = D-glucosamine(in)</text>
        <dbReference type="Rhea" id="RHEA:78423"/>
        <dbReference type="ChEBI" id="CHEBI:58723"/>
    </reaction>
    <physiologicalReaction direction="left-to-right" evidence="12">
        <dbReference type="Rhea" id="RHEA:78424"/>
    </physiologicalReaction>
</comment>
<evidence type="ECO:0000256" key="13">
    <source>
        <dbReference type="ARBA" id="ARBA00044710"/>
    </source>
</evidence>
<dbReference type="KEGG" id="pti:PHATRDRAFT_9947"/>
<feature type="transmembrane region" description="Helical" evidence="16">
    <location>
        <begin position="152"/>
        <end position="172"/>
    </location>
</feature>
<comment type="catalytic activity">
    <reaction evidence="13">
        <text>D-fructose(out) = D-fructose(in)</text>
        <dbReference type="Rhea" id="RHEA:60372"/>
        <dbReference type="ChEBI" id="CHEBI:37721"/>
    </reaction>
    <physiologicalReaction direction="left-to-right" evidence="13">
        <dbReference type="Rhea" id="RHEA:60373"/>
    </physiologicalReaction>
</comment>
<evidence type="ECO:0000256" key="9">
    <source>
        <dbReference type="ARBA" id="ARBA00044648"/>
    </source>
</evidence>
<dbReference type="Gene3D" id="1.20.1250.20">
    <property type="entry name" value="MFS general substrate transporter like domains"/>
    <property type="match status" value="1"/>
</dbReference>
<dbReference type="InterPro" id="IPR020846">
    <property type="entry name" value="MFS_dom"/>
</dbReference>
<feature type="transmembrane region" description="Helical" evidence="16">
    <location>
        <begin position="242"/>
        <end position="264"/>
    </location>
</feature>
<feature type="transmembrane region" description="Helical" evidence="16">
    <location>
        <begin position="374"/>
        <end position="394"/>
    </location>
</feature>
<comment type="subcellular location">
    <subcellularLocation>
        <location evidence="1">Membrane</location>
        <topology evidence="1">Multi-pass membrane protein</topology>
    </subcellularLocation>
</comment>
<evidence type="ECO:0000256" key="4">
    <source>
        <dbReference type="ARBA" id="ARBA00022448"/>
    </source>
</evidence>
<evidence type="ECO:0000256" key="15">
    <source>
        <dbReference type="RuleBase" id="RU003346"/>
    </source>
</evidence>
<dbReference type="InterPro" id="IPR005828">
    <property type="entry name" value="MFS_sugar_transport-like"/>
</dbReference>
<evidence type="ECO:0000256" key="6">
    <source>
        <dbReference type="ARBA" id="ARBA00022989"/>
    </source>
</evidence>
<keyword evidence="4 15" id="KW-0813">Transport</keyword>
<gene>
    <name evidence="18" type="ORF">PHATRDRAFT_9947</name>
</gene>
<feature type="transmembrane region" description="Helical" evidence="16">
    <location>
        <begin position="336"/>
        <end position="362"/>
    </location>
</feature>
<comment type="catalytic activity">
    <reaction evidence="9">
        <text>D-glucose(out) = D-glucose(in)</text>
        <dbReference type="Rhea" id="RHEA:60376"/>
        <dbReference type="ChEBI" id="CHEBI:4167"/>
    </reaction>
    <physiologicalReaction direction="left-to-right" evidence="9">
        <dbReference type="Rhea" id="RHEA:60377"/>
    </physiologicalReaction>
</comment>
<reference evidence="18 19" key="1">
    <citation type="journal article" date="2008" name="Nature">
        <title>The Phaeodactylum genome reveals the evolutionary history of diatom genomes.</title>
        <authorList>
            <person name="Bowler C."/>
            <person name="Allen A.E."/>
            <person name="Badger J.H."/>
            <person name="Grimwood J."/>
            <person name="Jabbari K."/>
            <person name="Kuo A."/>
            <person name="Maheswari U."/>
            <person name="Martens C."/>
            <person name="Maumus F."/>
            <person name="Otillar R.P."/>
            <person name="Rayko E."/>
            <person name="Salamov A."/>
            <person name="Vandepoele K."/>
            <person name="Beszteri B."/>
            <person name="Gruber A."/>
            <person name="Heijde M."/>
            <person name="Katinka M."/>
            <person name="Mock T."/>
            <person name="Valentin K."/>
            <person name="Verret F."/>
            <person name="Berges J.A."/>
            <person name="Brownlee C."/>
            <person name="Cadoret J.P."/>
            <person name="Chiovitti A."/>
            <person name="Choi C.J."/>
            <person name="Coesel S."/>
            <person name="De Martino A."/>
            <person name="Detter J.C."/>
            <person name="Durkin C."/>
            <person name="Falciatore A."/>
            <person name="Fournet J."/>
            <person name="Haruta M."/>
            <person name="Huysman M.J."/>
            <person name="Jenkins B.D."/>
            <person name="Jiroutova K."/>
            <person name="Jorgensen R.E."/>
            <person name="Joubert Y."/>
            <person name="Kaplan A."/>
            <person name="Kroger N."/>
            <person name="Kroth P.G."/>
            <person name="La Roche J."/>
            <person name="Lindquist E."/>
            <person name="Lommer M."/>
            <person name="Martin-Jezequel V."/>
            <person name="Lopez P.J."/>
            <person name="Lucas S."/>
            <person name="Mangogna M."/>
            <person name="McGinnis K."/>
            <person name="Medlin L.K."/>
            <person name="Montsant A."/>
            <person name="Oudot-Le Secq M.P."/>
            <person name="Napoli C."/>
            <person name="Obornik M."/>
            <person name="Parker M.S."/>
            <person name="Petit J.L."/>
            <person name="Porcel B.M."/>
            <person name="Poulsen N."/>
            <person name="Robison M."/>
            <person name="Rychlewski L."/>
            <person name="Rynearson T.A."/>
            <person name="Schmutz J."/>
            <person name="Shapiro H."/>
            <person name="Siaut M."/>
            <person name="Stanley M."/>
            <person name="Sussman M.R."/>
            <person name="Taylor A.R."/>
            <person name="Vardi A."/>
            <person name="von Dassow P."/>
            <person name="Vyverman W."/>
            <person name="Willis A."/>
            <person name="Wyrwicz L.S."/>
            <person name="Rokhsar D.S."/>
            <person name="Weissenbach J."/>
            <person name="Armbrust E.V."/>
            <person name="Green B.R."/>
            <person name="Van de Peer Y."/>
            <person name="Grigoriev I.V."/>
        </authorList>
    </citation>
    <scope>NUCLEOTIDE SEQUENCE [LARGE SCALE GENOMIC DNA]</scope>
    <source>
        <strain evidence="18 19">CCAP 1055/1</strain>
    </source>
</reference>
<name>B7FRU9_PHATC</name>
<dbReference type="PANTHER" id="PTHR48020:SF49">
    <property type="entry name" value="SUGAR TRANSPORTER"/>
    <property type="match status" value="1"/>
</dbReference>
<dbReference type="SUPFAM" id="SSF103473">
    <property type="entry name" value="MFS general substrate transporter"/>
    <property type="match status" value="1"/>
</dbReference>
<keyword evidence="6 16" id="KW-1133">Transmembrane helix</keyword>
<dbReference type="InterPro" id="IPR050814">
    <property type="entry name" value="Myo-inositol_Transporter"/>
</dbReference>
<dbReference type="OrthoDB" id="6339427at2759"/>
<dbReference type="RefSeq" id="XP_002177863.1">
    <property type="nucleotide sequence ID" value="XM_002177827.1"/>
</dbReference>
<dbReference type="eggNOG" id="KOG0254">
    <property type="taxonomic scope" value="Eukaryota"/>
</dbReference>
<comment type="similarity">
    <text evidence="2 15">Belongs to the major facilitator superfamily. Sugar transporter (TC 2.A.1.1) family.</text>
</comment>
<dbReference type="PROSITE" id="PS50850">
    <property type="entry name" value="MFS"/>
    <property type="match status" value="1"/>
</dbReference>
<evidence type="ECO:0000256" key="14">
    <source>
        <dbReference type="ARBA" id="ARBA00044780"/>
    </source>
</evidence>
<dbReference type="PROSITE" id="PS00217">
    <property type="entry name" value="SUGAR_TRANSPORT_2"/>
    <property type="match status" value="1"/>
</dbReference>
<evidence type="ECO:0000256" key="10">
    <source>
        <dbReference type="ARBA" id="ARBA00044656"/>
    </source>
</evidence>
<feature type="transmembrane region" description="Helical" evidence="16">
    <location>
        <begin position="309"/>
        <end position="330"/>
    </location>
</feature>
<evidence type="ECO:0000259" key="17">
    <source>
        <dbReference type="PROSITE" id="PS50850"/>
    </source>
</evidence>
<dbReference type="PANTHER" id="PTHR48020">
    <property type="entry name" value="PROTON MYO-INOSITOL COTRANSPORTER"/>
    <property type="match status" value="1"/>
</dbReference>
<evidence type="ECO:0000313" key="18">
    <source>
        <dbReference type="EMBL" id="EEC50677.1"/>
    </source>
</evidence>
<keyword evidence="5 16" id="KW-0812">Transmembrane</keyword>
<evidence type="ECO:0000256" key="2">
    <source>
        <dbReference type="ARBA" id="ARBA00010992"/>
    </source>
</evidence>
<evidence type="ECO:0000256" key="7">
    <source>
        <dbReference type="ARBA" id="ARBA00023136"/>
    </source>
</evidence>
<comment type="catalytic activity">
    <reaction evidence="10">
        <text>D-xylose(out) = D-xylose(in)</text>
        <dbReference type="Rhea" id="RHEA:78427"/>
        <dbReference type="ChEBI" id="CHEBI:53455"/>
    </reaction>
    <physiologicalReaction direction="left-to-right" evidence="10">
        <dbReference type="Rhea" id="RHEA:78428"/>
    </physiologicalReaction>
</comment>
<feature type="transmembrane region" description="Helical" evidence="16">
    <location>
        <begin position="35"/>
        <end position="54"/>
    </location>
</feature>
<dbReference type="InterPro" id="IPR036259">
    <property type="entry name" value="MFS_trans_sf"/>
</dbReference>
<protein>
    <recommendedName>
        <fullName evidence="14">Hexose transporter 1</fullName>
    </recommendedName>
</protein>
<feature type="domain" description="Major facilitator superfamily (MFS) profile" evidence="17">
    <location>
        <begin position="1"/>
        <end position="428"/>
    </location>
</feature>
<dbReference type="AlphaFoldDB" id="B7FRU9"/>
<evidence type="ECO:0000256" key="11">
    <source>
        <dbReference type="ARBA" id="ARBA00044662"/>
    </source>
</evidence>
<dbReference type="HOGENOM" id="CLU_001265_30_5_1"/>
<organism evidence="18 19">
    <name type="scientific">Phaeodactylum tricornutum (strain CCAP 1055/1)</name>
    <dbReference type="NCBI Taxonomy" id="556484"/>
    <lineage>
        <taxon>Eukaryota</taxon>
        <taxon>Sar</taxon>
        <taxon>Stramenopiles</taxon>
        <taxon>Ochrophyta</taxon>
        <taxon>Bacillariophyta</taxon>
        <taxon>Bacillariophyceae</taxon>
        <taxon>Bacillariophycidae</taxon>
        <taxon>Naviculales</taxon>
        <taxon>Phaeodactylaceae</taxon>
        <taxon>Phaeodactylum</taxon>
    </lineage>
</organism>
<dbReference type="EMBL" id="CM000606">
    <property type="protein sequence ID" value="EEC50677.1"/>
    <property type="molecule type" value="Genomic_DNA"/>
</dbReference>
<keyword evidence="7 16" id="KW-0472">Membrane</keyword>
<evidence type="ECO:0000256" key="8">
    <source>
        <dbReference type="ARBA" id="ARBA00044637"/>
    </source>
</evidence>
<accession>B7FRU9</accession>
<dbReference type="Proteomes" id="UP000000759">
    <property type="component" value="Chromosome 2"/>
</dbReference>
<keyword evidence="19" id="KW-1185">Reference proteome</keyword>
<dbReference type="GO" id="GO:0016020">
    <property type="term" value="C:membrane"/>
    <property type="evidence" value="ECO:0007669"/>
    <property type="project" value="UniProtKB-SubCell"/>
</dbReference>
<feature type="transmembrane region" description="Helical" evidence="16">
    <location>
        <begin position="400"/>
        <end position="424"/>
    </location>
</feature>
<dbReference type="InterPro" id="IPR003663">
    <property type="entry name" value="Sugar/inositol_transpt"/>
</dbReference>
<comment type="catalytic activity">
    <reaction evidence="11">
        <text>D-mannose(out) = D-mannose(in)</text>
        <dbReference type="Rhea" id="RHEA:78391"/>
        <dbReference type="ChEBI" id="CHEBI:4208"/>
    </reaction>
    <physiologicalReaction direction="left-to-right" evidence="11">
        <dbReference type="Rhea" id="RHEA:78392"/>
    </physiologicalReaction>
</comment>
<evidence type="ECO:0000256" key="3">
    <source>
        <dbReference type="ARBA" id="ARBA00011738"/>
    </source>
</evidence>
<evidence type="ECO:0000256" key="16">
    <source>
        <dbReference type="SAM" id="Phobius"/>
    </source>
</evidence>
<sequence length="439" mass="47890">AALNSCNLGYDVGVSTSVGRLVEKDFGLTRIEREIFIASINFWAMFGSLAAHYFTDTYGRRKTFFIAAVGFIFGLLVTASATSFNVLLLGRLFVGLGVGIGLAIDPLYIAEVTPARFRGELVSWAEVALNVGIVLGFSTELILARLPTGMEWRVMVLLGCIFPTTMMIVIGLNIMPESPRWLVANKRQAEAKQVLERIYPAGYNVDPVVEDIQEALQREELAEKAVGWSMVFHPTPGFRRMLLVGIGTVVAQQAVGIDAIQYYLLDVLDQSGIDSATKRGMVLIFLGLLKLIFAWIGGKLFDGQGRRKLLFTSLLGMMVALLIVALSFFLDSGSSASLTITGLALYISFFSVGMGPGGWLVATEVFSTSIRAKAMSLATFLNRVTATLMASTFLSTANLLGWTGFFLLLCGICLVTLIFLYVFLPETKGRSLEEMSAFF</sequence>
<dbReference type="PaxDb" id="2850-Phatr9947"/>
<feature type="transmembrane region" description="Helical" evidence="16">
    <location>
        <begin position="63"/>
        <end position="82"/>
    </location>
</feature>
<evidence type="ECO:0000256" key="12">
    <source>
        <dbReference type="ARBA" id="ARBA00044668"/>
    </source>
</evidence>